<feature type="domain" description="DUF7799" evidence="2">
    <location>
        <begin position="152"/>
        <end position="255"/>
    </location>
</feature>
<organism evidence="3 4">
    <name type="scientific">Meloidogyne incognita</name>
    <name type="common">Southern root-knot nematode worm</name>
    <name type="synonym">Oxyuris incognita</name>
    <dbReference type="NCBI Taxonomy" id="6306"/>
    <lineage>
        <taxon>Eukaryota</taxon>
        <taxon>Metazoa</taxon>
        <taxon>Ecdysozoa</taxon>
        <taxon>Nematoda</taxon>
        <taxon>Chromadorea</taxon>
        <taxon>Rhabditida</taxon>
        <taxon>Tylenchina</taxon>
        <taxon>Tylenchomorpha</taxon>
        <taxon>Tylenchoidea</taxon>
        <taxon>Meloidogynidae</taxon>
        <taxon>Meloidogyninae</taxon>
        <taxon>Meloidogyne</taxon>
        <taxon>Meloidogyne incognita group</taxon>
    </lineage>
</organism>
<dbReference type="AlphaFoldDB" id="A0A914L425"/>
<dbReference type="SUPFAM" id="SSF46966">
    <property type="entry name" value="Spectrin repeat"/>
    <property type="match status" value="1"/>
</dbReference>
<evidence type="ECO:0000313" key="4">
    <source>
        <dbReference type="WBParaSite" id="Minc3s00249g08546"/>
    </source>
</evidence>
<feature type="region of interest" description="Disordered" evidence="1">
    <location>
        <begin position="1"/>
        <end position="20"/>
    </location>
</feature>
<evidence type="ECO:0000313" key="3">
    <source>
        <dbReference type="Proteomes" id="UP000887563"/>
    </source>
</evidence>
<name>A0A914L425_MELIC</name>
<proteinExistence type="predicted"/>
<evidence type="ECO:0000259" key="2">
    <source>
        <dbReference type="Pfam" id="PF25075"/>
    </source>
</evidence>
<dbReference type="Proteomes" id="UP000887563">
    <property type="component" value="Unplaced"/>
</dbReference>
<dbReference type="Pfam" id="PF25075">
    <property type="entry name" value="DUF7799"/>
    <property type="match status" value="1"/>
</dbReference>
<protein>
    <recommendedName>
        <fullName evidence="2">DUF7799 domain-containing protein</fullName>
    </recommendedName>
</protein>
<dbReference type="WBParaSite" id="Minc3s00249g08546">
    <property type="protein sequence ID" value="Minc3s00249g08546"/>
    <property type="gene ID" value="Minc3s00249g08546"/>
</dbReference>
<dbReference type="Gene3D" id="1.20.58.60">
    <property type="match status" value="1"/>
</dbReference>
<accession>A0A914L425</accession>
<dbReference type="InterPro" id="IPR056701">
    <property type="entry name" value="DUF7799"/>
</dbReference>
<reference evidence="4" key="1">
    <citation type="submission" date="2022-11" db="UniProtKB">
        <authorList>
            <consortium name="WormBaseParasite"/>
        </authorList>
    </citation>
    <scope>IDENTIFICATION</scope>
</reference>
<sequence>MLTSKNNQQTIPTKNPQNLDSEIFKGETTTISTIAVRAEPHSTLVVALLKSINYVDFRIDEMQPGLLEIGKNPQDNTQLLLIHTDLFQRLLEKHQQVDDLLARAEQIASEQTEVSDVIVYEAMANGLATAWRGLSRQLEMRGYILSDTKRLYELALKQEELAKLLNSRLQSTKNNVKIDSHETLIDELGELTSEGMSVGSNLITQIRLLGSLSDNDQRPRETYEACLRIEKVMLKMAESWELLNEACSNLKNTPEQPQLLPSHITQTIESKQIQQQITKNFDIEIQKNQLDNAEQWLVETRRMFESMEESKILKTLEEQTKVWC</sequence>
<evidence type="ECO:0000256" key="1">
    <source>
        <dbReference type="SAM" id="MobiDB-lite"/>
    </source>
</evidence>
<keyword evidence="3" id="KW-1185">Reference proteome</keyword>